<dbReference type="InterPro" id="IPR038987">
    <property type="entry name" value="MoeA-like"/>
</dbReference>
<dbReference type="InterPro" id="IPR005111">
    <property type="entry name" value="MoeA_C_domain_IV"/>
</dbReference>
<dbReference type="FunFam" id="3.40.980.10:FF:000004">
    <property type="entry name" value="Molybdopterin molybdenumtransferase"/>
    <property type="match status" value="1"/>
</dbReference>
<dbReference type="InterPro" id="IPR036688">
    <property type="entry name" value="MoeA_C_domain_IV_sf"/>
</dbReference>
<dbReference type="Gene3D" id="2.170.190.11">
    <property type="entry name" value="Molybdopterin biosynthesis moea protein, domain 3"/>
    <property type="match status" value="1"/>
</dbReference>
<dbReference type="InterPro" id="IPR005110">
    <property type="entry name" value="MoeA_linker/N"/>
</dbReference>
<reference evidence="11" key="1">
    <citation type="submission" date="2009-10" db="EMBL/GenBank/DDBJ databases">
        <title>Diversity of trophic interactions inside an arsenic-rich microbial ecosystem.</title>
        <authorList>
            <person name="Bertin P.N."/>
            <person name="Heinrich-Salmeron A."/>
            <person name="Pelletier E."/>
            <person name="Goulhen-Chollet F."/>
            <person name="Arsene-Ploetze F."/>
            <person name="Gallien S."/>
            <person name="Calteau A."/>
            <person name="Vallenet D."/>
            <person name="Casiot C."/>
            <person name="Chane-Woon-Ming B."/>
            <person name="Giloteaux L."/>
            <person name="Barakat M."/>
            <person name="Bonnefoy V."/>
            <person name="Bruneel O."/>
            <person name="Chandler M."/>
            <person name="Cleiss J."/>
            <person name="Duran R."/>
            <person name="Elbaz-Poulichet F."/>
            <person name="Fonknechten N."/>
            <person name="Lauga B."/>
            <person name="Mornico D."/>
            <person name="Ortet P."/>
            <person name="Schaeffer C."/>
            <person name="Siguier P."/>
            <person name="Alexander Thil Smith A."/>
            <person name="Van Dorsselaer A."/>
            <person name="Weissenbach J."/>
            <person name="Medigue C."/>
            <person name="Le Paslier D."/>
        </authorList>
    </citation>
    <scope>NUCLEOTIDE SEQUENCE</scope>
</reference>
<dbReference type="SUPFAM" id="SSF63867">
    <property type="entry name" value="MoeA C-terminal domain-like"/>
    <property type="match status" value="1"/>
</dbReference>
<keyword evidence="4" id="KW-0500">Molybdenum</keyword>
<dbReference type="GO" id="GO:0005829">
    <property type="term" value="C:cytosol"/>
    <property type="evidence" value="ECO:0007669"/>
    <property type="project" value="TreeGrafter"/>
</dbReference>
<dbReference type="PANTHER" id="PTHR10192">
    <property type="entry name" value="MOLYBDOPTERIN BIOSYNTHESIS PROTEIN"/>
    <property type="match status" value="1"/>
</dbReference>
<keyword evidence="5" id="KW-0808">Transferase</keyword>
<dbReference type="SUPFAM" id="SSF63882">
    <property type="entry name" value="MoeA N-terminal region -like"/>
    <property type="match status" value="1"/>
</dbReference>
<dbReference type="SMART" id="SM00852">
    <property type="entry name" value="MoCF_biosynth"/>
    <property type="match status" value="1"/>
</dbReference>
<dbReference type="PANTHER" id="PTHR10192:SF5">
    <property type="entry name" value="GEPHYRIN"/>
    <property type="match status" value="1"/>
</dbReference>
<evidence type="ECO:0000313" key="11">
    <source>
        <dbReference type="EMBL" id="CBH96797.1"/>
    </source>
</evidence>
<dbReference type="Pfam" id="PF03454">
    <property type="entry name" value="MoeA_C"/>
    <property type="match status" value="1"/>
</dbReference>
<dbReference type="NCBIfam" id="NF045515">
    <property type="entry name" value="Glp_gephyrin"/>
    <property type="match status" value="1"/>
</dbReference>
<dbReference type="SUPFAM" id="SSF53218">
    <property type="entry name" value="Molybdenum cofactor biosynthesis proteins"/>
    <property type="match status" value="1"/>
</dbReference>
<proteinExistence type="predicted"/>
<dbReference type="UniPathway" id="UPA00344"/>
<evidence type="ECO:0000256" key="9">
    <source>
        <dbReference type="ARBA" id="ARBA00047317"/>
    </source>
</evidence>
<evidence type="ECO:0000256" key="6">
    <source>
        <dbReference type="ARBA" id="ARBA00022723"/>
    </source>
</evidence>
<name>E6PPE5_9ZZZZ</name>
<dbReference type="Gene3D" id="2.40.340.10">
    <property type="entry name" value="MoeA, C-terminal, domain IV"/>
    <property type="match status" value="1"/>
</dbReference>
<feature type="domain" description="MoaB/Mog" evidence="10">
    <location>
        <begin position="204"/>
        <end position="345"/>
    </location>
</feature>
<organism evidence="11">
    <name type="scientific">mine drainage metagenome</name>
    <dbReference type="NCBI Taxonomy" id="410659"/>
    <lineage>
        <taxon>unclassified sequences</taxon>
        <taxon>metagenomes</taxon>
        <taxon>ecological metagenomes</taxon>
    </lineage>
</organism>
<dbReference type="AlphaFoldDB" id="E6PPE5"/>
<dbReference type="CDD" id="cd00887">
    <property type="entry name" value="MoeA"/>
    <property type="match status" value="1"/>
</dbReference>
<dbReference type="InterPro" id="IPR036135">
    <property type="entry name" value="MoeA_linker/N_sf"/>
</dbReference>
<evidence type="ECO:0000256" key="8">
    <source>
        <dbReference type="ARBA" id="ARBA00023150"/>
    </source>
</evidence>
<sequence>MPASSSALPPPDLAQVVSCVSGYDPKALPVDKVQEVIRRFVQPVRVAERVDLRATLGRVLAEDVIAPMDVPAHNNSGMDGYALRSGDLGADGAATLRIAGTGLAGHEFSGDVPAGSCLRIMTGAVLPAGCDTVVPQEFCRVEGELIHIPAGVLKRGDNARMRGEDLRAGQPALLAGKLLRPADIGLIASLGQAEVMVWRRLRVAFLSSGDELRSIGQPLSEGCVYDSNRYTLWAMLQRLGCDVLDLGVVRDDPALLEAALRQACENADAVITSGGVSVGEADHLRSVMAALGDVAFWRIAMRPGRPMAFGSIASHGHRAVLFGLPGNPVAVMVTFYAFVRDALLHMMGAPVKPLPLLPVAAQTTLRKRPGRTEYQRAVLTPLPDQPGRYSARTTGDQGSGILRSMSEADGFIVLHHEQGSVQAGEMVDFLPFEGLV</sequence>
<dbReference type="InterPro" id="IPR036425">
    <property type="entry name" value="MoaB/Mog-like_dom_sf"/>
</dbReference>
<gene>
    <name evidence="11" type="primary">moeA</name>
    <name evidence="11" type="ORF">CARN2_2513</name>
</gene>
<comment type="caution">
    <text evidence="11">The sequence shown here is derived from an EMBL/GenBank/DDBJ whole genome shotgun (WGS) entry which is preliminary data.</text>
</comment>
<dbReference type="GO" id="GO:0046872">
    <property type="term" value="F:metal ion binding"/>
    <property type="evidence" value="ECO:0007669"/>
    <property type="project" value="UniProtKB-KW"/>
</dbReference>
<evidence type="ECO:0000256" key="1">
    <source>
        <dbReference type="ARBA" id="ARBA00001946"/>
    </source>
</evidence>
<dbReference type="InterPro" id="IPR001453">
    <property type="entry name" value="MoaB/Mog_dom"/>
</dbReference>
<comment type="pathway">
    <text evidence="2">Cofactor biosynthesis; molybdopterin biosynthesis.</text>
</comment>
<dbReference type="EC" id="2.10.1.1" evidence="3"/>
<dbReference type="GO" id="GO:0006777">
    <property type="term" value="P:Mo-molybdopterin cofactor biosynthetic process"/>
    <property type="evidence" value="ECO:0007669"/>
    <property type="project" value="UniProtKB-KW"/>
</dbReference>
<evidence type="ECO:0000256" key="4">
    <source>
        <dbReference type="ARBA" id="ARBA00022505"/>
    </source>
</evidence>
<accession>E6PPE5</accession>
<dbReference type="Gene3D" id="3.40.980.10">
    <property type="entry name" value="MoaB/Mog-like domain"/>
    <property type="match status" value="1"/>
</dbReference>
<dbReference type="Pfam" id="PF00994">
    <property type="entry name" value="MoCF_biosynth"/>
    <property type="match status" value="1"/>
</dbReference>
<keyword evidence="8" id="KW-0501">Molybdenum cofactor biosynthesis</keyword>
<protein>
    <recommendedName>
        <fullName evidence="3">molybdopterin molybdotransferase</fullName>
        <ecNumber evidence="3">2.10.1.1</ecNumber>
    </recommendedName>
</protein>
<evidence type="ECO:0000256" key="7">
    <source>
        <dbReference type="ARBA" id="ARBA00022842"/>
    </source>
</evidence>
<dbReference type="Gene3D" id="3.90.105.10">
    <property type="entry name" value="Molybdopterin biosynthesis moea protein, domain 2"/>
    <property type="match status" value="1"/>
</dbReference>
<keyword evidence="6" id="KW-0479">Metal-binding</keyword>
<evidence type="ECO:0000259" key="10">
    <source>
        <dbReference type="SMART" id="SM00852"/>
    </source>
</evidence>
<dbReference type="EMBL" id="CABM01000031">
    <property type="protein sequence ID" value="CBH96797.1"/>
    <property type="molecule type" value="Genomic_DNA"/>
</dbReference>
<dbReference type="Pfam" id="PF03453">
    <property type="entry name" value="MoeA_N"/>
    <property type="match status" value="1"/>
</dbReference>
<dbReference type="NCBIfam" id="TIGR00177">
    <property type="entry name" value="molyb_syn"/>
    <property type="match status" value="1"/>
</dbReference>
<keyword evidence="7" id="KW-0460">Magnesium</keyword>
<dbReference type="GO" id="GO:0061599">
    <property type="term" value="F:molybdopterin molybdotransferase activity"/>
    <property type="evidence" value="ECO:0007669"/>
    <property type="project" value="UniProtKB-EC"/>
</dbReference>
<evidence type="ECO:0000256" key="2">
    <source>
        <dbReference type="ARBA" id="ARBA00005046"/>
    </source>
</evidence>
<evidence type="ECO:0000256" key="3">
    <source>
        <dbReference type="ARBA" id="ARBA00013269"/>
    </source>
</evidence>
<comment type="catalytic activity">
    <reaction evidence="9">
        <text>adenylyl-molybdopterin + molybdate = Mo-molybdopterin + AMP + H(+)</text>
        <dbReference type="Rhea" id="RHEA:35047"/>
        <dbReference type="ChEBI" id="CHEBI:15378"/>
        <dbReference type="ChEBI" id="CHEBI:36264"/>
        <dbReference type="ChEBI" id="CHEBI:62727"/>
        <dbReference type="ChEBI" id="CHEBI:71302"/>
        <dbReference type="ChEBI" id="CHEBI:456215"/>
        <dbReference type="EC" id="2.10.1.1"/>
    </reaction>
</comment>
<evidence type="ECO:0000256" key="5">
    <source>
        <dbReference type="ARBA" id="ARBA00022679"/>
    </source>
</evidence>
<comment type="cofactor">
    <cofactor evidence="1">
        <name>Mg(2+)</name>
        <dbReference type="ChEBI" id="CHEBI:18420"/>
    </cofactor>
</comment>